<comment type="caution">
    <text evidence="2">The sequence shown here is derived from an EMBL/GenBank/DDBJ whole genome shotgun (WGS) entry which is preliminary data.</text>
</comment>
<feature type="compositionally biased region" description="Polar residues" evidence="1">
    <location>
        <begin position="146"/>
        <end position="159"/>
    </location>
</feature>
<sequence length="479" mass="53600">MAPVTYEENGGASPPSNINASSTENSKGLFQSRRLGTRAAKDVRHTGINHMQNRLADVNRHLNRWEGFPESYHTGQTDHTDRRKLASDSPIADLYQQPLCPYKDMTTAICVSAKATSSAAVCDDYDVTTTKMLSQTKSRDNDHDYTSLTQVSSTNTIHSDLTVMPNTNTNTTPNMEGGPSNATDMQPQTTTTTRPKTKESQKSSCSRASSTSERAHTRSTSSSTAGNSSGRRPGPSRRTTSQSVQQQQQQQQMSPQKREQLIALHRESRRLFQDVGTTPNNNNMPVVDPSETRSMASPAASPMLQSQRSHSFPLGSDHDISDEDLLPSSPKNNNHNNHNRHLEKLPRCHTSDGITPPVNEPQTMMIPATITEWTSPSTRRREYEKIDRNNKGFRRLWRRWTPSCMRAGNERVPFFDETCNGGKKKNYEGSVRRFRMDIPDEEDDDAVVVVDREIEKEVQISTKGMAAGPKVDKGRWSCF</sequence>
<protein>
    <submittedName>
        <fullName evidence="2">Uncharacterized protein</fullName>
    </submittedName>
</protein>
<evidence type="ECO:0000313" key="2">
    <source>
        <dbReference type="EMBL" id="KFX47417.1"/>
    </source>
</evidence>
<feature type="compositionally biased region" description="Low complexity" evidence="1">
    <location>
        <begin position="165"/>
        <end position="174"/>
    </location>
</feature>
<name>A0A093V4D6_TALMA</name>
<feature type="compositionally biased region" description="Low complexity" evidence="1">
    <location>
        <begin position="202"/>
        <end position="255"/>
    </location>
</feature>
<reference evidence="2" key="1">
    <citation type="journal article" date="2014" name="PLoS Genet.">
        <title>Signature Gene Expression Reveals Novel Clues to the Molecular Mechanisms of Dimorphic Transition in Penicillium marneffei.</title>
        <authorList>
            <person name="Yang E."/>
            <person name="Wang G."/>
            <person name="Cai J."/>
            <person name="Woo P.C."/>
            <person name="Lau S.K."/>
            <person name="Yuen K.-Y."/>
            <person name="Chow W.-N."/>
            <person name="Lin X."/>
        </authorList>
    </citation>
    <scope>NUCLEOTIDE SEQUENCE [LARGE SCALE GENOMIC DNA]</scope>
    <source>
        <strain evidence="2">PM1</strain>
    </source>
</reference>
<evidence type="ECO:0000256" key="1">
    <source>
        <dbReference type="SAM" id="MobiDB-lite"/>
    </source>
</evidence>
<proteinExistence type="predicted"/>
<dbReference type="EMBL" id="JPOX01000015">
    <property type="protein sequence ID" value="KFX47417.1"/>
    <property type="molecule type" value="Genomic_DNA"/>
</dbReference>
<organism evidence="2">
    <name type="scientific">Talaromyces marneffei PM1</name>
    <dbReference type="NCBI Taxonomy" id="1077442"/>
    <lineage>
        <taxon>Eukaryota</taxon>
        <taxon>Fungi</taxon>
        <taxon>Dikarya</taxon>
        <taxon>Ascomycota</taxon>
        <taxon>Pezizomycotina</taxon>
        <taxon>Eurotiomycetes</taxon>
        <taxon>Eurotiomycetidae</taxon>
        <taxon>Eurotiales</taxon>
        <taxon>Trichocomaceae</taxon>
        <taxon>Talaromyces</taxon>
        <taxon>Talaromyces sect. Talaromyces</taxon>
    </lineage>
</organism>
<feature type="region of interest" description="Disordered" evidence="1">
    <location>
        <begin position="1"/>
        <end position="34"/>
    </location>
</feature>
<feature type="compositionally biased region" description="Polar residues" evidence="1">
    <location>
        <begin position="275"/>
        <end position="284"/>
    </location>
</feature>
<feature type="compositionally biased region" description="Basic and acidic residues" evidence="1">
    <location>
        <begin position="340"/>
        <end position="350"/>
    </location>
</feature>
<feature type="region of interest" description="Disordered" evidence="1">
    <location>
        <begin position="272"/>
        <end position="361"/>
    </location>
</feature>
<feature type="compositionally biased region" description="Polar residues" evidence="1">
    <location>
        <begin position="14"/>
        <end position="29"/>
    </location>
</feature>
<feature type="region of interest" description="Disordered" evidence="1">
    <location>
        <begin position="136"/>
        <end position="258"/>
    </location>
</feature>
<dbReference type="eggNOG" id="ENOG502T27G">
    <property type="taxonomic scope" value="Eukaryota"/>
</dbReference>
<accession>A0A093V4D6</accession>
<dbReference type="HOGENOM" id="CLU_570089_0_0_1"/>
<gene>
    <name evidence="2" type="ORF">GQ26_0151340</name>
</gene>
<dbReference type="AlphaFoldDB" id="A0A093V4D6"/>